<organism evidence="2 3">
    <name type="scientific">Tsukamurella paurometabola</name>
    <name type="common">Corynebacterium paurometabolum</name>
    <dbReference type="NCBI Taxonomy" id="2061"/>
    <lineage>
        <taxon>Bacteria</taxon>
        <taxon>Bacillati</taxon>
        <taxon>Actinomycetota</taxon>
        <taxon>Actinomycetes</taxon>
        <taxon>Mycobacteriales</taxon>
        <taxon>Tsukamurellaceae</taxon>
        <taxon>Tsukamurella</taxon>
    </lineage>
</organism>
<name>A0ABS5NH31_TSUPA</name>
<evidence type="ECO:0000313" key="2">
    <source>
        <dbReference type="EMBL" id="MBS4103592.1"/>
    </source>
</evidence>
<feature type="chain" id="PRO_5047408783" evidence="1">
    <location>
        <begin position="32"/>
        <end position="191"/>
    </location>
</feature>
<proteinExistence type="predicted"/>
<keyword evidence="1" id="KW-0732">Signal</keyword>
<feature type="signal peptide" evidence="1">
    <location>
        <begin position="1"/>
        <end position="31"/>
    </location>
</feature>
<dbReference type="EMBL" id="JAGXOE010000071">
    <property type="protein sequence ID" value="MBS4103592.1"/>
    <property type="molecule type" value="Genomic_DNA"/>
</dbReference>
<dbReference type="RefSeq" id="WP_212554904.1">
    <property type="nucleotide sequence ID" value="NZ_JAGXOE010000071.1"/>
</dbReference>
<evidence type="ECO:0000313" key="3">
    <source>
        <dbReference type="Proteomes" id="UP000676853"/>
    </source>
</evidence>
<gene>
    <name evidence="2" type="ORF">KFZ73_20390</name>
</gene>
<accession>A0ABS5NH31</accession>
<keyword evidence="3" id="KW-1185">Reference proteome</keyword>
<reference evidence="2 3" key="1">
    <citation type="submission" date="2021-04" db="EMBL/GenBank/DDBJ databases">
        <title>Whole genome sequence analysis of a thiophenic sulfur metabolizing bacteria.</title>
        <authorList>
            <person name="Akhtar N."/>
            <person name="Akram J."/>
            <person name="Aslam A."/>
        </authorList>
    </citation>
    <scope>NUCLEOTIDE SEQUENCE [LARGE SCALE GENOMIC DNA]</scope>
    <source>
        <strain evidence="2 3">3OW</strain>
    </source>
</reference>
<evidence type="ECO:0000256" key="1">
    <source>
        <dbReference type="SAM" id="SignalP"/>
    </source>
</evidence>
<dbReference type="Proteomes" id="UP000676853">
    <property type="component" value="Unassembled WGS sequence"/>
</dbReference>
<protein>
    <submittedName>
        <fullName evidence="2">Uncharacterized protein</fullName>
    </submittedName>
</protein>
<comment type="caution">
    <text evidence="2">The sequence shown here is derived from an EMBL/GenBank/DDBJ whole genome shotgun (WGS) entry which is preliminary data.</text>
</comment>
<sequence length="191" mass="19772">MSSIFTLAKRLSVAALSSIAIAGAVVAPAEAAPITNGCRAATQPAIVLGKAGHLQVEIPAAPGWHDIGLPKDARATDLGQLRDAAGQDRLNASAGVLKPSITTSAQLADASLAGVQILSRRTVKGPCGLPTEAVTFQVAGGANQPPLYRIAWYTAMRYNSTTAGVDVSVGSYDRNRLPQLENELLRGYGLI</sequence>